<dbReference type="EMBL" id="VVIW01000007">
    <property type="protein sequence ID" value="NHZ41277.1"/>
    <property type="molecule type" value="Genomic_DNA"/>
</dbReference>
<gene>
    <name evidence="1" type="ORF">F1609_14090</name>
</gene>
<protein>
    <submittedName>
        <fullName evidence="1">Uncharacterized protein</fullName>
    </submittedName>
</protein>
<proteinExistence type="predicted"/>
<comment type="caution">
    <text evidence="1">The sequence shown here is derived from an EMBL/GenBank/DDBJ whole genome shotgun (WGS) entry which is preliminary data.</text>
</comment>
<dbReference type="Proteomes" id="UP000819052">
    <property type="component" value="Unassembled WGS sequence"/>
</dbReference>
<name>A0ABX0M311_9BURK</name>
<dbReference type="RefSeq" id="WP_167077067.1">
    <property type="nucleotide sequence ID" value="NZ_VVIW01000007.1"/>
</dbReference>
<sequence length="117" mass="13551">MFFGKKRCEKHADHYFVWTSPGLAEAISHNRAVSRDKIHYLCWNFGGHDLEYVVDSAFLEKFGMPSNQSVVVLKDRNKELEQLNDRLLILQARKVLERVCPVCLDCLIDPSGENQDR</sequence>
<accession>A0ABX0M311</accession>
<organism evidence="1 2">
    <name type="scientific">Massilia aquatica</name>
    <dbReference type="NCBI Taxonomy" id="2609000"/>
    <lineage>
        <taxon>Bacteria</taxon>
        <taxon>Pseudomonadati</taxon>
        <taxon>Pseudomonadota</taxon>
        <taxon>Betaproteobacteria</taxon>
        <taxon>Burkholderiales</taxon>
        <taxon>Oxalobacteraceae</taxon>
        <taxon>Telluria group</taxon>
        <taxon>Massilia</taxon>
    </lineage>
</organism>
<evidence type="ECO:0000313" key="1">
    <source>
        <dbReference type="EMBL" id="NHZ41277.1"/>
    </source>
</evidence>
<keyword evidence="2" id="KW-1185">Reference proteome</keyword>
<evidence type="ECO:0000313" key="2">
    <source>
        <dbReference type="Proteomes" id="UP000819052"/>
    </source>
</evidence>
<reference evidence="1 2" key="1">
    <citation type="submission" date="2019-09" db="EMBL/GenBank/DDBJ databases">
        <title>Taxonomy of Antarctic Massilia spp.: description of Massilia rubra sp. nov., Massilia aquatica sp. nov., Massilia mucilaginosa sp. nov., Massilia frigida sp. nov. isolated from streams, lakes and regoliths.</title>
        <authorList>
            <person name="Holochova P."/>
            <person name="Sedlacek I."/>
            <person name="Kralova S."/>
            <person name="Maslanova I."/>
            <person name="Busse H.-J."/>
            <person name="Stankova E."/>
            <person name="Vrbovska V."/>
            <person name="Kovarovic V."/>
            <person name="Bartak M."/>
            <person name="Svec P."/>
            <person name="Pantucek R."/>
        </authorList>
    </citation>
    <scope>NUCLEOTIDE SEQUENCE [LARGE SCALE GENOMIC DNA]</scope>
    <source>
        <strain evidence="1 2">CCM 8693</strain>
    </source>
</reference>